<dbReference type="RefSeq" id="WP_166691781.1">
    <property type="nucleotide sequence ID" value="NZ_WAEL01000003.1"/>
</dbReference>
<feature type="domain" description="DUF985" evidence="1">
    <location>
        <begin position="5"/>
        <end position="148"/>
    </location>
</feature>
<evidence type="ECO:0000259" key="1">
    <source>
        <dbReference type="Pfam" id="PF06172"/>
    </source>
</evidence>
<dbReference type="Pfam" id="PF06172">
    <property type="entry name" value="Cupin_5"/>
    <property type="match status" value="1"/>
</dbReference>
<name>A0ABX0QDK0_9BACT</name>
<dbReference type="InterPro" id="IPR014710">
    <property type="entry name" value="RmlC-like_jellyroll"/>
</dbReference>
<dbReference type="Proteomes" id="UP000606008">
    <property type="component" value="Unassembled WGS sequence"/>
</dbReference>
<dbReference type="InterPro" id="IPR039935">
    <property type="entry name" value="YML079W-like"/>
</dbReference>
<dbReference type="PANTHER" id="PTHR33387">
    <property type="entry name" value="RMLC-LIKE JELLY ROLL FOLD PROTEIN"/>
    <property type="match status" value="1"/>
</dbReference>
<protein>
    <submittedName>
        <fullName evidence="2">Cupin domain-containing protein</fullName>
    </submittedName>
</protein>
<comment type="caution">
    <text evidence="2">The sequence shown here is derived from an EMBL/GenBank/DDBJ whole genome shotgun (WGS) entry which is preliminary data.</text>
</comment>
<gene>
    <name evidence="2" type="ORF">F7231_09955</name>
</gene>
<sequence>MTASDYIAAFQMEPHPEGGYYAQTYQAADVIAHSALPGRFGGDRPYSTAIYFLLENHNRSALHRIQSDEVWHFYAGGPLIVYVVEPTSGTLSTIRLGSDMSQGAVFQAVVPAGCWFGAKPVGELHNAPFSLVGCTVAPGFDFSDFELADRASMLALFPQHESIIQLLT</sequence>
<reference evidence="3" key="2">
    <citation type="submission" date="2023-07" db="EMBL/GenBank/DDBJ databases">
        <authorList>
            <person name="Jung D.-H."/>
        </authorList>
    </citation>
    <scope>NUCLEOTIDE SEQUENCE [LARGE SCALE GENOMIC DNA]</scope>
    <source>
        <strain evidence="3">JA-25</strain>
    </source>
</reference>
<evidence type="ECO:0000313" key="3">
    <source>
        <dbReference type="Proteomes" id="UP000606008"/>
    </source>
</evidence>
<proteinExistence type="predicted"/>
<evidence type="ECO:0000313" key="2">
    <source>
        <dbReference type="EMBL" id="NID10494.1"/>
    </source>
</evidence>
<dbReference type="CDD" id="cd06121">
    <property type="entry name" value="cupin_YML079wp"/>
    <property type="match status" value="1"/>
</dbReference>
<dbReference type="EMBL" id="WAEL01000003">
    <property type="protein sequence ID" value="NID10494.1"/>
    <property type="molecule type" value="Genomic_DNA"/>
</dbReference>
<dbReference type="PANTHER" id="PTHR33387:SF3">
    <property type="entry name" value="DUF985 DOMAIN-CONTAINING PROTEIN"/>
    <property type="match status" value="1"/>
</dbReference>
<keyword evidence="3" id="KW-1185">Reference proteome</keyword>
<dbReference type="InterPro" id="IPR009327">
    <property type="entry name" value="Cupin_DUF985"/>
</dbReference>
<organism evidence="2 3">
    <name type="scientific">Fibrivirga algicola</name>
    <dbReference type="NCBI Taxonomy" id="2950420"/>
    <lineage>
        <taxon>Bacteria</taxon>
        <taxon>Pseudomonadati</taxon>
        <taxon>Bacteroidota</taxon>
        <taxon>Cytophagia</taxon>
        <taxon>Cytophagales</taxon>
        <taxon>Spirosomataceae</taxon>
        <taxon>Fibrivirga</taxon>
    </lineage>
</organism>
<reference evidence="3" key="1">
    <citation type="submission" date="2019-09" db="EMBL/GenBank/DDBJ databases">
        <authorList>
            <person name="Jung D.-H."/>
        </authorList>
    </citation>
    <scope>NUCLEOTIDE SEQUENCE [LARGE SCALE GENOMIC DNA]</scope>
    <source>
        <strain evidence="3">JA-25</strain>
    </source>
</reference>
<accession>A0ABX0QDK0</accession>
<dbReference type="InterPro" id="IPR011051">
    <property type="entry name" value="RmlC_Cupin_sf"/>
</dbReference>
<dbReference type="SUPFAM" id="SSF51182">
    <property type="entry name" value="RmlC-like cupins"/>
    <property type="match status" value="1"/>
</dbReference>
<dbReference type="Gene3D" id="2.60.120.10">
    <property type="entry name" value="Jelly Rolls"/>
    <property type="match status" value="1"/>
</dbReference>